<comment type="caution">
    <text evidence="1">The sequence shown here is derived from an EMBL/GenBank/DDBJ whole genome shotgun (WGS) entry which is preliminary data.</text>
</comment>
<organism evidence="1 2">
    <name type="scientific">Pyrus ussuriensis x Pyrus communis</name>
    <dbReference type="NCBI Taxonomy" id="2448454"/>
    <lineage>
        <taxon>Eukaryota</taxon>
        <taxon>Viridiplantae</taxon>
        <taxon>Streptophyta</taxon>
        <taxon>Embryophyta</taxon>
        <taxon>Tracheophyta</taxon>
        <taxon>Spermatophyta</taxon>
        <taxon>Magnoliopsida</taxon>
        <taxon>eudicotyledons</taxon>
        <taxon>Gunneridae</taxon>
        <taxon>Pentapetalae</taxon>
        <taxon>rosids</taxon>
        <taxon>fabids</taxon>
        <taxon>Rosales</taxon>
        <taxon>Rosaceae</taxon>
        <taxon>Amygdaloideae</taxon>
        <taxon>Maleae</taxon>
        <taxon>Pyrus</taxon>
    </lineage>
</organism>
<name>A0A5N5FZY3_9ROSA</name>
<proteinExistence type="predicted"/>
<keyword evidence="2" id="KW-1185">Reference proteome</keyword>
<dbReference type="Proteomes" id="UP000327157">
    <property type="component" value="Chromosome 14"/>
</dbReference>
<reference evidence="1 2" key="1">
    <citation type="submission" date="2019-09" db="EMBL/GenBank/DDBJ databases">
        <authorList>
            <person name="Ou C."/>
        </authorList>
    </citation>
    <scope>NUCLEOTIDE SEQUENCE [LARGE SCALE GENOMIC DNA]</scope>
    <source>
        <strain evidence="1">S2</strain>
        <tissue evidence="1">Leaf</tissue>
    </source>
</reference>
<reference evidence="1 2" key="3">
    <citation type="submission" date="2019-11" db="EMBL/GenBank/DDBJ databases">
        <title>A de novo genome assembly of a pear dwarfing rootstock.</title>
        <authorList>
            <person name="Wang F."/>
            <person name="Wang J."/>
            <person name="Li S."/>
            <person name="Zhang Y."/>
            <person name="Fang M."/>
            <person name="Ma L."/>
            <person name="Zhao Y."/>
            <person name="Jiang S."/>
        </authorList>
    </citation>
    <scope>NUCLEOTIDE SEQUENCE [LARGE SCALE GENOMIC DNA]</scope>
    <source>
        <strain evidence="1">S2</strain>
        <tissue evidence="1">Leaf</tissue>
    </source>
</reference>
<evidence type="ECO:0000313" key="1">
    <source>
        <dbReference type="EMBL" id="KAB2608417.1"/>
    </source>
</evidence>
<evidence type="ECO:0000313" key="2">
    <source>
        <dbReference type="Proteomes" id="UP000327157"/>
    </source>
</evidence>
<dbReference type="EMBL" id="SMOL01000553">
    <property type="protein sequence ID" value="KAB2608417.1"/>
    <property type="molecule type" value="Genomic_DNA"/>
</dbReference>
<accession>A0A5N5FZY3</accession>
<reference evidence="2" key="2">
    <citation type="submission" date="2019-10" db="EMBL/GenBank/DDBJ databases">
        <title>A de novo genome assembly of a pear dwarfing rootstock.</title>
        <authorList>
            <person name="Wang F."/>
            <person name="Wang J."/>
            <person name="Li S."/>
            <person name="Zhang Y."/>
            <person name="Fang M."/>
            <person name="Ma L."/>
            <person name="Zhao Y."/>
            <person name="Jiang S."/>
        </authorList>
    </citation>
    <scope>NUCLEOTIDE SEQUENCE [LARGE SCALE GENOMIC DNA]</scope>
</reference>
<gene>
    <name evidence="1" type="ORF">D8674_011585</name>
</gene>
<protein>
    <submittedName>
        <fullName evidence="1">E3 ubiquitin-protein ligase complex slx8-rfp subunit slx8</fullName>
    </submittedName>
</protein>
<dbReference type="AlphaFoldDB" id="A0A5N5FZY3"/>
<sequence length="83" mass="8936">MPSQQPLTSLQFPTLTTILPRSASLSITILASAGVVHIHFVRRNRGVGEEPGGAPPPNLPLTLLSHVEIELESDRTDRATSEL</sequence>